<evidence type="ECO:0000313" key="3">
    <source>
        <dbReference type="Proteomes" id="UP000483672"/>
    </source>
</evidence>
<dbReference type="AlphaFoldDB" id="A0A7C8UGY2"/>
<feature type="transmembrane region" description="Helical" evidence="1">
    <location>
        <begin position="289"/>
        <end position="308"/>
    </location>
</feature>
<dbReference type="InterPro" id="IPR002523">
    <property type="entry name" value="MgTranspt_CorA/ZnTranspt_ZntB"/>
</dbReference>
<gene>
    <name evidence="2" type="ORF">TWF191_010349</name>
</gene>
<proteinExistence type="predicted"/>
<keyword evidence="1" id="KW-0812">Transmembrane</keyword>
<dbReference type="GO" id="GO:0046873">
    <property type="term" value="F:metal ion transmembrane transporter activity"/>
    <property type="evidence" value="ECO:0007669"/>
    <property type="project" value="InterPro"/>
</dbReference>
<accession>A0A7C8UGY2</accession>
<reference evidence="2 3" key="1">
    <citation type="submission" date="2019-06" db="EMBL/GenBank/DDBJ databases">
        <authorList>
            <person name="Palmer J.M."/>
        </authorList>
    </citation>
    <scope>NUCLEOTIDE SEQUENCE [LARGE SCALE GENOMIC DNA]</scope>
    <source>
        <strain evidence="2 3">TWF191</strain>
    </source>
</reference>
<comment type="caution">
    <text evidence="2">The sequence shown here is derived from an EMBL/GenBank/DDBJ whole genome shotgun (WGS) entry which is preliminary data.</text>
</comment>
<name>A0A7C8UGY2_ORBOL</name>
<sequence length="312" mass="35343">MGDANAATCEVCKISLDTPQLGDHTDVKISVCPRCRSEWECDLSSIAWFENNLDHPLPRIERIDVPVLRPDSTGLRALERGYFGGYKYLLLIDRADSSLAIDMKLLFYDGETSVDRENPRYLDAWQPNVVIAKILYFIVLRSSRFIRDAEAHLQSLADTIMTRSDEKPDFKFQIETTKALHQLMFNWAEVRRRILAALSLVKEIPVHPFILSLDERIFGEDSQEGLKTRISLQKIRATLEDNVERLDSLTEKTKALNSLVFNLANLHDSRAAVEEARAANAVATSLQRITSLTFVYLPIALAATIYGMNLGR</sequence>
<organism evidence="2 3">
    <name type="scientific">Orbilia oligospora</name>
    <name type="common">Nematode-trapping fungus</name>
    <name type="synonym">Arthrobotrys oligospora</name>
    <dbReference type="NCBI Taxonomy" id="2813651"/>
    <lineage>
        <taxon>Eukaryota</taxon>
        <taxon>Fungi</taxon>
        <taxon>Dikarya</taxon>
        <taxon>Ascomycota</taxon>
        <taxon>Pezizomycotina</taxon>
        <taxon>Orbiliomycetes</taxon>
        <taxon>Orbiliales</taxon>
        <taxon>Orbiliaceae</taxon>
        <taxon>Orbilia</taxon>
    </lineage>
</organism>
<evidence type="ECO:0000313" key="2">
    <source>
        <dbReference type="EMBL" id="KAF3212870.1"/>
    </source>
</evidence>
<keyword evidence="1" id="KW-0472">Membrane</keyword>
<keyword evidence="1" id="KW-1133">Transmembrane helix</keyword>
<dbReference type="GO" id="GO:0016020">
    <property type="term" value="C:membrane"/>
    <property type="evidence" value="ECO:0007669"/>
    <property type="project" value="InterPro"/>
</dbReference>
<protein>
    <submittedName>
        <fullName evidence="2">Uncharacterized protein</fullName>
    </submittedName>
</protein>
<dbReference type="Pfam" id="PF01544">
    <property type="entry name" value="CorA"/>
    <property type="match status" value="1"/>
</dbReference>
<dbReference type="Proteomes" id="UP000483672">
    <property type="component" value="Unassembled WGS sequence"/>
</dbReference>
<dbReference type="EMBL" id="WIPF01000080">
    <property type="protein sequence ID" value="KAF3212870.1"/>
    <property type="molecule type" value="Genomic_DNA"/>
</dbReference>
<evidence type="ECO:0000256" key="1">
    <source>
        <dbReference type="SAM" id="Phobius"/>
    </source>
</evidence>